<dbReference type="PANTHER" id="PTHR46241:SF1">
    <property type="entry name" value="OUTER DYNEIN ARM-DOCKING COMPLEX SUBUNIT 2"/>
    <property type="match status" value="1"/>
</dbReference>
<dbReference type="PROSITE" id="PS50176">
    <property type="entry name" value="ARM_REPEAT"/>
    <property type="match status" value="1"/>
</dbReference>
<dbReference type="InterPro" id="IPR000225">
    <property type="entry name" value="Armadillo"/>
</dbReference>
<reference evidence="2" key="2">
    <citation type="submission" date="2015-02" db="UniProtKB">
        <authorList>
            <consortium name="EnsemblMetazoa"/>
        </authorList>
    </citation>
    <scope>IDENTIFICATION</scope>
</reference>
<dbReference type="SUPFAM" id="SSF103107">
    <property type="entry name" value="Hypothetical protein c14orf129, hspc210"/>
    <property type="match status" value="1"/>
</dbReference>
<dbReference type="InterPro" id="IPR016024">
    <property type="entry name" value="ARM-type_fold"/>
</dbReference>
<dbReference type="eggNOG" id="KOG0167">
    <property type="taxonomic scope" value="Eukaryota"/>
</dbReference>
<feature type="repeat" description="ARM" evidence="1">
    <location>
        <begin position="606"/>
        <end position="648"/>
    </location>
</feature>
<dbReference type="PhylomeDB" id="T1II95"/>
<keyword evidence="3" id="KW-1185">Reference proteome</keyword>
<dbReference type="AlphaFoldDB" id="T1II95"/>
<accession>T1II95</accession>
<dbReference type="HOGENOM" id="CLU_011703_0_0_1"/>
<organism evidence="2 3">
    <name type="scientific">Strigamia maritima</name>
    <name type="common">European centipede</name>
    <name type="synonym">Geophilus maritimus</name>
    <dbReference type="NCBI Taxonomy" id="126957"/>
    <lineage>
        <taxon>Eukaryota</taxon>
        <taxon>Metazoa</taxon>
        <taxon>Ecdysozoa</taxon>
        <taxon>Arthropoda</taxon>
        <taxon>Myriapoda</taxon>
        <taxon>Chilopoda</taxon>
        <taxon>Pleurostigmophora</taxon>
        <taxon>Geophilomorpha</taxon>
        <taxon>Linotaeniidae</taxon>
        <taxon>Strigamia</taxon>
    </lineage>
</organism>
<evidence type="ECO:0008006" key="4">
    <source>
        <dbReference type="Google" id="ProtNLM"/>
    </source>
</evidence>
<dbReference type="PANTHER" id="PTHR46241">
    <property type="entry name" value="ARMADILLO REPEAT-CONTAINING PROTEIN 4 ARMC4"/>
    <property type="match status" value="1"/>
</dbReference>
<dbReference type="SUPFAM" id="SSF48371">
    <property type="entry name" value="ARM repeat"/>
    <property type="match status" value="2"/>
</dbReference>
<evidence type="ECO:0000313" key="2">
    <source>
        <dbReference type="EnsemblMetazoa" id="SMAR000587-PA"/>
    </source>
</evidence>
<protein>
    <recommendedName>
        <fullName evidence="4">Armadillo repeat-containing protein 4</fullName>
    </recommendedName>
</protein>
<dbReference type="InterPro" id="IPR011989">
    <property type="entry name" value="ARM-like"/>
</dbReference>
<reference evidence="3" key="1">
    <citation type="submission" date="2011-05" db="EMBL/GenBank/DDBJ databases">
        <authorList>
            <person name="Richards S.R."/>
            <person name="Qu J."/>
            <person name="Jiang H."/>
            <person name="Jhangiani S.N."/>
            <person name="Agravi P."/>
            <person name="Goodspeed R."/>
            <person name="Gross S."/>
            <person name="Mandapat C."/>
            <person name="Jackson L."/>
            <person name="Mathew T."/>
            <person name="Pu L."/>
            <person name="Thornton R."/>
            <person name="Saada N."/>
            <person name="Wilczek-Boney K.B."/>
            <person name="Lee S."/>
            <person name="Kovar C."/>
            <person name="Wu Y."/>
            <person name="Scherer S.E."/>
            <person name="Worley K.C."/>
            <person name="Muzny D.M."/>
            <person name="Gibbs R."/>
        </authorList>
    </citation>
    <scope>NUCLEOTIDE SEQUENCE</scope>
    <source>
        <strain evidence="3">Brora</strain>
    </source>
</reference>
<evidence type="ECO:0000256" key="1">
    <source>
        <dbReference type="PROSITE-ProRule" id="PRU00259"/>
    </source>
</evidence>
<evidence type="ECO:0000313" key="3">
    <source>
        <dbReference type="Proteomes" id="UP000014500"/>
    </source>
</evidence>
<dbReference type="SMART" id="SM00185">
    <property type="entry name" value="ARM"/>
    <property type="match status" value="11"/>
</dbReference>
<sequence>MGQTLFRAAQWTRATEMGKGKLEFTPLNEAILNSIGKFVEDFKNKHPDEAAVVFKSPLIWTSFLKLEDFLSNANLYKKTPTAKVVSVEMSKDRALLEIKQIRNKADRDHEIIVYTFAELGNILKITKENKLIEIRAALEANPDPIGRIFGEAFATVPDMKDQAQILLLMEKVINEEIAVLGNKDDEVQPKVVTGLNRTSLRLLLLLQQLDMQLMEQSFKKISSEVRLTPQSIDNEVTFLKAFTGKESKFKLIEDILYTSDIVTQFGCRAPLSRQFHGDICYLIITPIDRPTVYITCNTAGVFMNKGPKQNSMDLNYERNSEIYKDIRSLLKAQSPHFETMISSQDFINYVDTKRIQTRAMRTKSLSGLSIGARSIPYESFEDLGKLMPPRAATAAIKSQLGEKTTVVVKPGPIADRPVRGKSVTRLQEKRRLRGQSYWEKLNEMLTVTSESAIMEVGRTGDGAAVVVDSSEEEDSEVEAEDDLTGGMGEIAATDLPAEYWQVQKLFKYVRAGNQTGTAIALMCLRDYNLTSEFSQRAIMEMKGLDMLLNLLETKDTRCKVICKLLSPTGWENAIGEKCIVSKIASLKLLQEISKNKLMSKMIYRLSGIQSLVALLQEQSKQVTSLAAQNIAELATSKRVRNIVYDNNGVQLLVKLLKVDPAVFQLPLDVQLIKLEETRSAALALWRLAVSKKVRAAIRMAGGIPRLAMLLKNAKEGILAAVLGILQECLVDIPYQEAARREGMIIDIVKNLKSPNQELARLSAYAIFRCAEDTAIREMVRKYGGLNPLVNMLTNSECVKNKMLLVAITGALWKCAKSPAIGRILQDKNIIAILTPFLADPSNEEVLVNALGVIAECASDPKSLLDFQKAGGVKSLINMLNYTNKLLLKNCCKALKNCADEKKCLLDIEQYDGIRLMWSLLKQNDPELQATAAWAICPCIENLEESGELVRSFVGGLTLMVKLLNSDSEQVLCSVCATIAKICRDTESMAVLTDNGVVPLLARLSTTKNPILQRYVAEAISQISNWGNNRIMIGEEKAIAPMVEFLRGSDPLLLRHTCIALNNLSLDPANCVALHRAKAMPLLAKLVATTEDIVLQEAAATCLANIRHVGRVSDAANLAK</sequence>
<dbReference type="EMBL" id="JH430149">
    <property type="status" value="NOT_ANNOTATED_CDS"/>
    <property type="molecule type" value="Genomic_DNA"/>
</dbReference>
<dbReference type="EnsemblMetazoa" id="SMAR000587-RA">
    <property type="protein sequence ID" value="SMAR000587-PA"/>
    <property type="gene ID" value="SMAR000587"/>
</dbReference>
<dbReference type="Proteomes" id="UP000014500">
    <property type="component" value="Unassembled WGS sequence"/>
</dbReference>
<dbReference type="InterPro" id="IPR023231">
    <property type="entry name" value="GSKIP_dom_sf"/>
</dbReference>
<dbReference type="STRING" id="126957.T1II95"/>
<name>T1II95_STRMM</name>
<dbReference type="Gene3D" id="1.25.10.10">
    <property type="entry name" value="Leucine-rich Repeat Variant"/>
    <property type="match status" value="3"/>
</dbReference>
<proteinExistence type="predicted"/>
<dbReference type="OMA" id="HAPPWRQ"/>